<dbReference type="Proteomes" id="UP000886800">
    <property type="component" value="Unassembled WGS sequence"/>
</dbReference>
<evidence type="ECO:0000313" key="2">
    <source>
        <dbReference type="Proteomes" id="UP000886800"/>
    </source>
</evidence>
<sequence length="120" mass="13720">MEQEYIIAHADKTVLRISGLKIHGMDTRQVEELLEKKLHTFVRVIGVTGEHVEMDVYNLPPEQIAQDEQGVIHTVALAEGITATDLAKITCNKKIVDVEYDQIPDRPISDCPRERWMKVR</sequence>
<reference evidence="1" key="1">
    <citation type="journal article" date="2021" name="PeerJ">
        <title>Extensive microbial diversity within the chicken gut microbiome revealed by metagenomics and culture.</title>
        <authorList>
            <person name="Gilroy R."/>
            <person name="Ravi A."/>
            <person name="Getino M."/>
            <person name="Pursley I."/>
            <person name="Horton D.L."/>
            <person name="Alikhan N.F."/>
            <person name="Baker D."/>
            <person name="Gharbi K."/>
            <person name="Hall N."/>
            <person name="Watson M."/>
            <person name="Adriaenssens E.M."/>
            <person name="Foster-Nyarko E."/>
            <person name="Jarju S."/>
            <person name="Secka A."/>
            <person name="Antonio M."/>
            <person name="Oren A."/>
            <person name="Chaudhuri R.R."/>
            <person name="La Ragione R."/>
            <person name="Hildebrand F."/>
            <person name="Pallen M.J."/>
        </authorList>
    </citation>
    <scope>NUCLEOTIDE SEQUENCE</scope>
    <source>
        <strain evidence="1">CHK188-5543</strain>
    </source>
</reference>
<accession>A0A9D1WRG3</accession>
<name>A0A9D1WRG3_9FIRM</name>
<dbReference type="AlphaFoldDB" id="A0A9D1WRG3"/>
<reference evidence="1" key="2">
    <citation type="submission" date="2021-04" db="EMBL/GenBank/DDBJ databases">
        <authorList>
            <person name="Gilroy R."/>
        </authorList>
    </citation>
    <scope>NUCLEOTIDE SEQUENCE</scope>
    <source>
        <strain evidence="1">CHK188-5543</strain>
    </source>
</reference>
<protein>
    <submittedName>
        <fullName evidence="1">Uncharacterized protein</fullName>
    </submittedName>
</protein>
<comment type="caution">
    <text evidence="1">The sequence shown here is derived from an EMBL/GenBank/DDBJ whole genome shotgun (WGS) entry which is preliminary data.</text>
</comment>
<gene>
    <name evidence="1" type="ORF">H9736_04810</name>
</gene>
<dbReference type="EMBL" id="DXES01000108">
    <property type="protein sequence ID" value="HIX65551.1"/>
    <property type="molecule type" value="Genomic_DNA"/>
</dbReference>
<organism evidence="1 2">
    <name type="scientific">Candidatus Anaerotruncus excrementipullorum</name>
    <dbReference type="NCBI Taxonomy" id="2838465"/>
    <lineage>
        <taxon>Bacteria</taxon>
        <taxon>Bacillati</taxon>
        <taxon>Bacillota</taxon>
        <taxon>Clostridia</taxon>
        <taxon>Eubacteriales</taxon>
        <taxon>Oscillospiraceae</taxon>
        <taxon>Anaerotruncus</taxon>
    </lineage>
</organism>
<proteinExistence type="predicted"/>
<evidence type="ECO:0000313" key="1">
    <source>
        <dbReference type="EMBL" id="HIX65551.1"/>
    </source>
</evidence>